<evidence type="ECO:0000256" key="1">
    <source>
        <dbReference type="ARBA" id="ARBA00009981"/>
    </source>
</evidence>
<evidence type="ECO:0000313" key="4">
    <source>
        <dbReference type="Proteomes" id="UP000199477"/>
    </source>
</evidence>
<dbReference type="Proteomes" id="UP000199477">
    <property type="component" value="Unassembled WGS sequence"/>
</dbReference>
<gene>
    <name evidence="3" type="ORF">SAMN02799615_02046</name>
</gene>
<dbReference type="STRING" id="500610.SAMN02799615_02046"/>
<accession>A0A1I2ERC0</accession>
<dbReference type="Pfam" id="PF02604">
    <property type="entry name" value="PhdYeFM_antitox"/>
    <property type="match status" value="1"/>
</dbReference>
<sequence length="84" mass="9498">MRVVSFSDARNNLKEVLDTVASDCSITIIHRRDHEDAVVMSLADYNSMADTVHLLSNRENRDHLAKSIAQFKAGKAKKRTLIEE</sequence>
<dbReference type="PANTHER" id="PTHR33713:SF6">
    <property type="entry name" value="ANTITOXIN YEFM"/>
    <property type="match status" value="1"/>
</dbReference>
<dbReference type="SUPFAM" id="SSF143120">
    <property type="entry name" value="YefM-like"/>
    <property type="match status" value="1"/>
</dbReference>
<dbReference type="Gene3D" id="3.40.1620.10">
    <property type="entry name" value="YefM-like domain"/>
    <property type="match status" value="1"/>
</dbReference>
<dbReference type="InterPro" id="IPR036165">
    <property type="entry name" value="YefM-like_sf"/>
</dbReference>
<evidence type="ECO:0000256" key="2">
    <source>
        <dbReference type="RuleBase" id="RU362080"/>
    </source>
</evidence>
<comment type="similarity">
    <text evidence="1 2">Belongs to the phD/YefM antitoxin family.</text>
</comment>
<dbReference type="PANTHER" id="PTHR33713">
    <property type="entry name" value="ANTITOXIN YAFN-RELATED"/>
    <property type="match status" value="1"/>
</dbReference>
<organism evidence="3 4">
    <name type="scientific">Dyella marensis</name>
    <dbReference type="NCBI Taxonomy" id="500610"/>
    <lineage>
        <taxon>Bacteria</taxon>
        <taxon>Pseudomonadati</taxon>
        <taxon>Pseudomonadota</taxon>
        <taxon>Gammaproteobacteria</taxon>
        <taxon>Lysobacterales</taxon>
        <taxon>Rhodanobacteraceae</taxon>
        <taxon>Dyella</taxon>
    </lineage>
</organism>
<protein>
    <recommendedName>
        <fullName evidence="2">Antitoxin</fullName>
    </recommendedName>
</protein>
<dbReference type="InterPro" id="IPR051405">
    <property type="entry name" value="phD/YefM_antitoxin"/>
</dbReference>
<keyword evidence="4" id="KW-1185">Reference proteome</keyword>
<reference evidence="4" key="1">
    <citation type="submission" date="2016-10" db="EMBL/GenBank/DDBJ databases">
        <authorList>
            <person name="Varghese N."/>
            <person name="Submissions S."/>
        </authorList>
    </citation>
    <scope>NUCLEOTIDE SEQUENCE [LARGE SCALE GENOMIC DNA]</scope>
    <source>
        <strain evidence="4">UNC178MFTsu3.1</strain>
    </source>
</reference>
<dbReference type="Gene3D" id="1.10.1220.170">
    <property type="match status" value="1"/>
</dbReference>
<proteinExistence type="inferred from homology"/>
<dbReference type="InterPro" id="IPR006442">
    <property type="entry name" value="Antitoxin_Phd/YefM"/>
</dbReference>
<dbReference type="NCBIfam" id="TIGR01552">
    <property type="entry name" value="phd_fam"/>
    <property type="match status" value="1"/>
</dbReference>
<comment type="function">
    <text evidence="2">Antitoxin component of a type II toxin-antitoxin (TA) system.</text>
</comment>
<evidence type="ECO:0000313" key="3">
    <source>
        <dbReference type="EMBL" id="SFE94861.1"/>
    </source>
</evidence>
<dbReference type="AlphaFoldDB" id="A0A1I2ERC0"/>
<dbReference type="RefSeq" id="WP_026635434.1">
    <property type="nucleotide sequence ID" value="NZ_FONH01000005.1"/>
</dbReference>
<name>A0A1I2ERC0_9GAMM</name>
<dbReference type="EMBL" id="FONH01000005">
    <property type="protein sequence ID" value="SFE94861.1"/>
    <property type="molecule type" value="Genomic_DNA"/>
</dbReference>